<evidence type="ECO:0000259" key="2">
    <source>
        <dbReference type="Pfam" id="PF18370"/>
    </source>
</evidence>
<evidence type="ECO:0000313" key="5">
    <source>
        <dbReference type="Proteomes" id="UP000434604"/>
    </source>
</evidence>
<protein>
    <recommendedName>
        <fullName evidence="6">Rhamnogalacturonan I lyase beta-sheet domain-containing protein</fullName>
    </recommendedName>
</protein>
<dbReference type="PROSITE" id="PS51257">
    <property type="entry name" value="PROKAR_LIPOPROTEIN"/>
    <property type="match status" value="1"/>
</dbReference>
<dbReference type="InterPro" id="IPR049366">
    <property type="entry name" value="RGL11_C"/>
</dbReference>
<reference evidence="4 5" key="1">
    <citation type="journal article" date="2019" name="Nat. Med.">
        <title>A library of human gut bacterial isolates paired with longitudinal multiomics data enables mechanistic microbiome research.</title>
        <authorList>
            <person name="Poyet M."/>
            <person name="Groussin M."/>
            <person name="Gibbons S.M."/>
            <person name="Avila-Pacheco J."/>
            <person name="Jiang X."/>
            <person name="Kearney S.M."/>
            <person name="Perrotta A.R."/>
            <person name="Berdy B."/>
            <person name="Zhao S."/>
            <person name="Lieberman T.D."/>
            <person name="Swanson P.K."/>
            <person name="Smith M."/>
            <person name="Roesemann S."/>
            <person name="Alexander J.E."/>
            <person name="Rich S.A."/>
            <person name="Livny J."/>
            <person name="Vlamakis H."/>
            <person name="Clish C."/>
            <person name="Bullock K."/>
            <person name="Deik A."/>
            <person name="Scott J."/>
            <person name="Pierce K.A."/>
            <person name="Xavier R.J."/>
            <person name="Alm E.J."/>
        </authorList>
    </citation>
    <scope>NUCLEOTIDE SEQUENCE [LARGE SCALE GENOMIC DNA]</scope>
    <source>
        <strain evidence="4 5">BIOML-A58</strain>
    </source>
</reference>
<dbReference type="Proteomes" id="UP000434604">
    <property type="component" value="Unassembled WGS sequence"/>
</dbReference>
<dbReference type="EMBL" id="WDED01000007">
    <property type="protein sequence ID" value="KAB6148751.1"/>
    <property type="molecule type" value="Genomic_DNA"/>
</dbReference>
<dbReference type="InterPro" id="IPR041624">
    <property type="entry name" value="RGI_lyase"/>
</dbReference>
<sequence>MKIHYIILGLFYLLAIVACSDNAPVVEVNNGNQTEELPPLPTEVITGSRAMWVSYDPISASDPNNASGIASALISWRLLKTDPSNVAFDIYKSVDGETEVKLNEEPISNTTSWVDADIDVSKTNVYRVTLANQAETLCDYTFTSEMAEKFYHEIRLDMNVPDASITYSPDDIQLGDLDGDGELEIVVKREPYDGANQGGWNNGSTLLEAYKMDGTFLWQIDLGINIRSGSHYTSYILYDFDGDGLCEIAFRSSEGTKFGDGKVITDAYGNVNDYRIRQTDAVGWYSGASINTICGLIMEGPEYISICRGYDGREITRVDNIPRGGSGSKASRAKYWSEYWGDDYGNRMDRFFIGVAYLDGIPDEATGVRTSNPSLIISRGIYHNWQVWALDLKGNKLETRWKFDTAEHSSKWLSMCSHSFRVADLDDDGKDEILYGSAAIDDDGSELWCTGNGHGDCLCVGKFIKDRSGLQIVASFEEPGNYNGQGHGYGCQVIDARDGGLITGHGAGSTTDVGRCIVADIDPDSPNFEYWSSLQEGVFSCSGSGLVSSTYPTGIGGGVLYNVAIYWSGQPTREMLDRACVVSYKENPDVNKTNKTRLVYFGTYGSNDGNHSTKYNPCYYGDFLGDYREEVIMGSSDMKSIYIFSTNHPTEFRLPHLMTDHNYDMSQAMQNMGYNQGTNLGYYVGAETLKKAE</sequence>
<accession>A0A7J5Q096</accession>
<proteinExistence type="predicted"/>
<feature type="domain" description="Rhamnogalacturonan lyase family 11 C-terminal" evidence="3">
    <location>
        <begin position="163"/>
        <end position="688"/>
    </location>
</feature>
<keyword evidence="1" id="KW-0732">Signal</keyword>
<gene>
    <name evidence="4" type="ORF">GA398_06155</name>
</gene>
<name>A0A7J5Q096_9BACE</name>
<evidence type="ECO:0000259" key="3">
    <source>
        <dbReference type="Pfam" id="PF21348"/>
    </source>
</evidence>
<dbReference type="Pfam" id="PF21348">
    <property type="entry name" value="RGL11_C"/>
    <property type="match status" value="1"/>
</dbReference>
<feature type="domain" description="Rhamnogalacturonan I lyase beta-sheet" evidence="2">
    <location>
        <begin position="72"/>
        <end position="129"/>
    </location>
</feature>
<dbReference type="Gene3D" id="2.60.40.10">
    <property type="entry name" value="Immunoglobulins"/>
    <property type="match status" value="1"/>
</dbReference>
<dbReference type="Pfam" id="PF18370">
    <property type="entry name" value="RGI_lyase"/>
    <property type="match status" value="1"/>
</dbReference>
<dbReference type="PANTHER" id="PTHR43118">
    <property type="entry name" value="RHAMNOGALACTURONAN LYASE (EUROFUNG)"/>
    <property type="match status" value="1"/>
</dbReference>
<evidence type="ECO:0008006" key="6">
    <source>
        <dbReference type="Google" id="ProtNLM"/>
    </source>
</evidence>
<dbReference type="PANTHER" id="PTHR43118:SF1">
    <property type="entry name" value="RHAMNOGALACTURONAN LYASE (EUROFUNG)"/>
    <property type="match status" value="1"/>
</dbReference>
<dbReference type="AlphaFoldDB" id="A0A7J5Q096"/>
<dbReference type="RefSeq" id="WP_151934378.1">
    <property type="nucleotide sequence ID" value="NZ_JBCHGU010000016.1"/>
</dbReference>
<dbReference type="SUPFAM" id="SSF69318">
    <property type="entry name" value="Integrin alpha N-terminal domain"/>
    <property type="match status" value="1"/>
</dbReference>
<feature type="signal peptide" evidence="1">
    <location>
        <begin position="1"/>
        <end position="23"/>
    </location>
</feature>
<evidence type="ECO:0000256" key="1">
    <source>
        <dbReference type="SAM" id="SignalP"/>
    </source>
</evidence>
<comment type="caution">
    <text evidence="4">The sequence shown here is derived from an EMBL/GenBank/DDBJ whole genome shotgun (WGS) entry which is preliminary data.</text>
</comment>
<organism evidence="4 5">
    <name type="scientific">Bacteroides xylanisolvens</name>
    <dbReference type="NCBI Taxonomy" id="371601"/>
    <lineage>
        <taxon>Bacteria</taxon>
        <taxon>Pseudomonadati</taxon>
        <taxon>Bacteroidota</taxon>
        <taxon>Bacteroidia</taxon>
        <taxon>Bacteroidales</taxon>
        <taxon>Bacteroidaceae</taxon>
        <taxon>Bacteroides</taxon>
    </lineage>
</organism>
<dbReference type="InterPro" id="IPR034641">
    <property type="entry name" value="RGL11"/>
</dbReference>
<dbReference type="InterPro" id="IPR013783">
    <property type="entry name" value="Ig-like_fold"/>
</dbReference>
<evidence type="ECO:0000313" key="4">
    <source>
        <dbReference type="EMBL" id="KAB6148751.1"/>
    </source>
</evidence>
<feature type="chain" id="PRO_5029761959" description="Rhamnogalacturonan I lyase beta-sheet domain-containing protein" evidence="1">
    <location>
        <begin position="24"/>
        <end position="693"/>
    </location>
</feature>
<dbReference type="InterPro" id="IPR028994">
    <property type="entry name" value="Integrin_alpha_N"/>
</dbReference>